<feature type="transmembrane region" description="Helical" evidence="1">
    <location>
        <begin position="120"/>
        <end position="141"/>
    </location>
</feature>
<keyword evidence="1" id="KW-0472">Membrane</keyword>
<dbReference type="EMBL" id="CP024091">
    <property type="protein sequence ID" value="ATP56862.1"/>
    <property type="molecule type" value="Genomic_DNA"/>
</dbReference>
<evidence type="ECO:0000256" key="1">
    <source>
        <dbReference type="SAM" id="Phobius"/>
    </source>
</evidence>
<keyword evidence="1" id="KW-0812">Transmembrane</keyword>
<evidence type="ECO:0000313" key="3">
    <source>
        <dbReference type="Proteomes" id="UP000223749"/>
    </source>
</evidence>
<organism evidence="2 3">
    <name type="scientific">Pedobacter ginsengisoli</name>
    <dbReference type="NCBI Taxonomy" id="363852"/>
    <lineage>
        <taxon>Bacteria</taxon>
        <taxon>Pseudomonadati</taxon>
        <taxon>Bacteroidota</taxon>
        <taxon>Sphingobacteriia</taxon>
        <taxon>Sphingobacteriales</taxon>
        <taxon>Sphingobacteriaceae</taxon>
        <taxon>Pedobacter</taxon>
    </lineage>
</organism>
<proteinExistence type="predicted"/>
<evidence type="ECO:0008006" key="4">
    <source>
        <dbReference type="Google" id="ProtNLM"/>
    </source>
</evidence>
<sequence length="453" mass="53248">MSKITTNTNNESREWKPWEKNLFRFFFIFLVIQIIPIDWKFYKQLFSINWLHLHFHDLFKLTKYQPQFFSDNQIAEWGIGGFANWVVFIVIAAIGAVIWGKADAQRKEYTKLYYWLRVLVRYRLAFVLVTYGFIKFFPLQMPYPSLSNLLTNYGDYFAWKIYFQTVGIAPKYESFLGFVEILAAFLLFNRKTVTFGVGLIFGFLGNVAVANGFYDIGEQALSTFIVLLATFLFAYDIPRLYDLLIKETPAYANKFIPKFTDSRLRNARKGLKIAFLAFVVLFAYKAYDNYTNDPYKIPHTPGLSKAFGYYNVKEFVLNKDTIPYSKTDPNRWQDVVFEKWSTLTIKVNRPVKIDLSSGEEVHEKDIDRNYELAGYAGRHYFYYDADTVNHTLSLQNKNKNQRNEKLHLKYERPNDSTIVLSGINENRDSIHVVLAKINKKYMMFEGRRKPVKI</sequence>
<dbReference type="AlphaFoldDB" id="A0A2D1U5J3"/>
<feature type="transmembrane region" description="Helical" evidence="1">
    <location>
        <begin position="195"/>
        <end position="214"/>
    </location>
</feature>
<keyword evidence="3" id="KW-1185">Reference proteome</keyword>
<name>A0A2D1U5J3_9SPHI</name>
<dbReference type="RefSeq" id="WP_099438796.1">
    <property type="nucleotide sequence ID" value="NZ_CP024091.1"/>
</dbReference>
<feature type="transmembrane region" description="Helical" evidence="1">
    <location>
        <begin position="220"/>
        <end position="237"/>
    </location>
</feature>
<evidence type="ECO:0000313" key="2">
    <source>
        <dbReference type="EMBL" id="ATP56862.1"/>
    </source>
</evidence>
<dbReference type="KEGG" id="pgs:CPT03_10420"/>
<protein>
    <recommendedName>
        <fullName evidence="4">DoxX family protein</fullName>
    </recommendedName>
</protein>
<feature type="transmembrane region" description="Helical" evidence="1">
    <location>
        <begin position="21"/>
        <end position="42"/>
    </location>
</feature>
<dbReference type="OrthoDB" id="102112at2"/>
<accession>A0A2D1U5J3</accession>
<feature type="transmembrane region" description="Helical" evidence="1">
    <location>
        <begin position="77"/>
        <end position="99"/>
    </location>
</feature>
<dbReference type="Proteomes" id="UP000223749">
    <property type="component" value="Chromosome"/>
</dbReference>
<keyword evidence="1" id="KW-1133">Transmembrane helix</keyword>
<reference evidence="2 3" key="1">
    <citation type="submission" date="2017-10" db="EMBL/GenBank/DDBJ databases">
        <title>Whole genome of Pedobacter ginsengisoli T01R-27 isolated from tomato rhizosphere.</title>
        <authorList>
            <person name="Weon H.-Y."/>
            <person name="Lee S.A."/>
            <person name="Sang M.K."/>
            <person name="Song J."/>
        </authorList>
    </citation>
    <scope>NUCLEOTIDE SEQUENCE [LARGE SCALE GENOMIC DNA]</scope>
    <source>
        <strain evidence="2 3">T01R-27</strain>
    </source>
</reference>
<gene>
    <name evidence="2" type="ORF">CPT03_10420</name>
</gene>